<reference evidence="2" key="1">
    <citation type="submission" date="2020-05" db="EMBL/GenBank/DDBJ databases">
        <authorList>
            <person name="Chiriac C."/>
            <person name="Salcher M."/>
            <person name="Ghai R."/>
            <person name="Kavagutti S V."/>
        </authorList>
    </citation>
    <scope>NUCLEOTIDE SEQUENCE</scope>
</reference>
<gene>
    <name evidence="2" type="ORF">UFOVP1218_5</name>
    <name evidence="1" type="ORF">UFOVP489_14</name>
</gene>
<name>A0A6J5RB71_9CAUD</name>
<protein>
    <submittedName>
        <fullName evidence="2">Uncharacterized protein</fullName>
    </submittedName>
</protein>
<organism evidence="2">
    <name type="scientific">uncultured Caudovirales phage</name>
    <dbReference type="NCBI Taxonomy" id="2100421"/>
    <lineage>
        <taxon>Viruses</taxon>
        <taxon>Duplodnaviria</taxon>
        <taxon>Heunggongvirae</taxon>
        <taxon>Uroviricota</taxon>
        <taxon>Caudoviricetes</taxon>
        <taxon>Peduoviridae</taxon>
        <taxon>Maltschvirus</taxon>
        <taxon>Maltschvirus maltsch</taxon>
    </lineage>
</organism>
<dbReference type="EMBL" id="LR796458">
    <property type="protein sequence ID" value="CAB4145469.1"/>
    <property type="molecule type" value="Genomic_DNA"/>
</dbReference>
<proteinExistence type="predicted"/>
<evidence type="ECO:0000313" key="2">
    <source>
        <dbReference type="EMBL" id="CAB4190968.1"/>
    </source>
</evidence>
<accession>A0A6J5RB71</accession>
<evidence type="ECO:0000313" key="1">
    <source>
        <dbReference type="EMBL" id="CAB4145469.1"/>
    </source>
</evidence>
<dbReference type="EMBL" id="LR797160">
    <property type="protein sequence ID" value="CAB4190968.1"/>
    <property type="molecule type" value="Genomic_DNA"/>
</dbReference>
<sequence length="67" mass="7549">MTKTLEIDGSTGKQILREMTDEEQKSYDFLIEQQKAKDKLENTIASNKAILFDKLGITEAEATLLLS</sequence>